<proteinExistence type="predicted"/>
<evidence type="ECO:0000256" key="1">
    <source>
        <dbReference type="SAM" id="MobiDB-lite"/>
    </source>
</evidence>
<evidence type="ECO:0000313" key="3">
    <source>
        <dbReference type="EMBL" id="KAF5837711.1"/>
    </source>
</evidence>
<feature type="region of interest" description="Disordered" evidence="1">
    <location>
        <begin position="230"/>
        <end position="250"/>
    </location>
</feature>
<accession>A0ABQ7GT02</accession>
<dbReference type="Proteomes" id="UP000815325">
    <property type="component" value="Unassembled WGS sequence"/>
</dbReference>
<protein>
    <submittedName>
        <fullName evidence="3">Uncharacterized protein</fullName>
    </submittedName>
</protein>
<dbReference type="EMBL" id="MU069605">
    <property type="protein sequence ID" value="KAF5837711.1"/>
    <property type="molecule type" value="Genomic_DNA"/>
</dbReference>
<evidence type="ECO:0000313" key="4">
    <source>
        <dbReference type="Proteomes" id="UP000815325"/>
    </source>
</evidence>
<keyword evidence="2" id="KW-0812">Transmembrane</keyword>
<comment type="caution">
    <text evidence="3">The sequence shown here is derived from an EMBL/GenBank/DDBJ whole genome shotgun (WGS) entry which is preliminary data.</text>
</comment>
<keyword evidence="2" id="KW-1133">Transmembrane helix</keyword>
<keyword evidence="4" id="KW-1185">Reference proteome</keyword>
<organism evidence="3 4">
    <name type="scientific">Dunaliella salina</name>
    <name type="common">Green alga</name>
    <name type="synonym">Protococcus salinus</name>
    <dbReference type="NCBI Taxonomy" id="3046"/>
    <lineage>
        <taxon>Eukaryota</taxon>
        <taxon>Viridiplantae</taxon>
        <taxon>Chlorophyta</taxon>
        <taxon>core chlorophytes</taxon>
        <taxon>Chlorophyceae</taxon>
        <taxon>CS clade</taxon>
        <taxon>Chlamydomonadales</taxon>
        <taxon>Dunaliellaceae</taxon>
        <taxon>Dunaliella</taxon>
    </lineage>
</organism>
<name>A0ABQ7GT02_DUNSA</name>
<reference evidence="3" key="1">
    <citation type="submission" date="2017-08" db="EMBL/GenBank/DDBJ databases">
        <authorList>
            <person name="Polle J.E."/>
            <person name="Barry K."/>
            <person name="Cushman J."/>
            <person name="Schmutz J."/>
            <person name="Tran D."/>
            <person name="Hathwaick L.T."/>
            <person name="Yim W.C."/>
            <person name="Jenkins J."/>
            <person name="Mckie-Krisberg Z.M."/>
            <person name="Prochnik S."/>
            <person name="Lindquist E."/>
            <person name="Dockter R.B."/>
            <person name="Adam C."/>
            <person name="Molina H."/>
            <person name="Bunkerborg J."/>
            <person name="Jin E."/>
            <person name="Buchheim M."/>
            <person name="Magnuson J."/>
        </authorList>
    </citation>
    <scope>NUCLEOTIDE SEQUENCE</scope>
    <source>
        <strain evidence="3">CCAP 19/18</strain>
    </source>
</reference>
<feature type="non-terminal residue" evidence="3">
    <location>
        <position position="1"/>
    </location>
</feature>
<keyword evidence="2" id="KW-0472">Membrane</keyword>
<gene>
    <name evidence="3" type="ORF">DUNSADRAFT_3966</name>
</gene>
<feature type="region of interest" description="Disordered" evidence="1">
    <location>
        <begin position="30"/>
        <end position="52"/>
    </location>
</feature>
<sequence length="250" mass="27284">FVLFSNCQTLFDWRGLLEAVEELQNTAQQAARRPWMSSSDDPGNWKDEDTQSESWGLDHSTALAILGACVVGFALLILVALLVFSCVVDRRKAKKQQDEEQQQQLQQQDPFATAQFSAKNAAFQASHKQELAAPMSMGESAGGASTYGGYGTQDGMPGGVAEQYAPPVGKWVGGGDPYAGYGSQGAMQESYAQPYGMPQYEGRWYQQQQQQQEAAPRGYLYDTEQVSMGWPQQPYEAPPAAGVKTTGAWS</sequence>
<evidence type="ECO:0000256" key="2">
    <source>
        <dbReference type="SAM" id="Phobius"/>
    </source>
</evidence>
<feature type="transmembrane region" description="Helical" evidence="2">
    <location>
        <begin position="62"/>
        <end position="88"/>
    </location>
</feature>